<reference evidence="1 2" key="1">
    <citation type="journal article" date="2011" name="J. Gen. Appl. Microbiol.">
        <title>Draft genome sequencing of the enigmatic yeast Saitoella complicata.</title>
        <authorList>
            <person name="Nishida H."/>
            <person name="Hamamoto M."/>
            <person name="Sugiyama J."/>
        </authorList>
    </citation>
    <scope>NUCLEOTIDE SEQUENCE [LARGE SCALE GENOMIC DNA]</scope>
    <source>
        <strain evidence="1 2">NRRL Y-17804</strain>
    </source>
</reference>
<name>A0A0E9NB31_SAICN</name>
<evidence type="ECO:0000313" key="2">
    <source>
        <dbReference type="Proteomes" id="UP000033140"/>
    </source>
</evidence>
<reference evidence="1 2" key="2">
    <citation type="journal article" date="2014" name="J. Gen. Appl. Microbiol.">
        <title>The early diverging ascomycetous budding yeast Saitoella complicata has three histone deacetylases belonging to the Clr6, Hos2, and Rpd3 lineages.</title>
        <authorList>
            <person name="Nishida H."/>
            <person name="Matsumoto T."/>
            <person name="Kondo S."/>
            <person name="Hamamoto M."/>
            <person name="Yoshikawa H."/>
        </authorList>
    </citation>
    <scope>NUCLEOTIDE SEQUENCE [LARGE SCALE GENOMIC DNA]</scope>
    <source>
        <strain evidence="1 2">NRRL Y-17804</strain>
    </source>
</reference>
<dbReference type="Proteomes" id="UP000033140">
    <property type="component" value="Unassembled WGS sequence"/>
</dbReference>
<proteinExistence type="predicted"/>
<reference evidence="1 2" key="3">
    <citation type="journal article" date="2015" name="Genome Announc.">
        <title>Draft Genome Sequence of the Archiascomycetous Yeast Saitoella complicata.</title>
        <authorList>
            <person name="Yamauchi K."/>
            <person name="Kondo S."/>
            <person name="Hamamoto M."/>
            <person name="Takahashi Y."/>
            <person name="Ogura Y."/>
            <person name="Hayashi T."/>
            <person name="Nishida H."/>
        </authorList>
    </citation>
    <scope>NUCLEOTIDE SEQUENCE [LARGE SCALE GENOMIC DNA]</scope>
    <source>
        <strain evidence="1 2">NRRL Y-17804</strain>
    </source>
</reference>
<dbReference type="AlphaFoldDB" id="A0A0E9NB31"/>
<dbReference type="EMBL" id="BACD03000007">
    <property type="protein sequence ID" value="GAO47044.1"/>
    <property type="molecule type" value="Genomic_DNA"/>
</dbReference>
<sequence>MSCGYRSIDVNLSTSCHAVALCPFTGYCAVNGGTAPDTRVYSAFYSYSISKVFIPTQHKTRPPFYKQHPPLIPQLQ</sequence>
<keyword evidence="2" id="KW-1185">Reference proteome</keyword>
<accession>A0A0E9NB31</accession>
<evidence type="ECO:0000313" key="1">
    <source>
        <dbReference type="EMBL" id="GAO47044.1"/>
    </source>
</evidence>
<protein>
    <submittedName>
        <fullName evidence="1">Uncharacterized protein</fullName>
    </submittedName>
</protein>
<organism evidence="1 2">
    <name type="scientific">Saitoella complicata (strain BCRC 22490 / CBS 7301 / JCM 7358 / NBRC 10748 / NRRL Y-17804)</name>
    <dbReference type="NCBI Taxonomy" id="698492"/>
    <lineage>
        <taxon>Eukaryota</taxon>
        <taxon>Fungi</taxon>
        <taxon>Dikarya</taxon>
        <taxon>Ascomycota</taxon>
        <taxon>Taphrinomycotina</taxon>
        <taxon>Taphrinomycotina incertae sedis</taxon>
        <taxon>Saitoella</taxon>
    </lineage>
</organism>
<gene>
    <name evidence="1" type="ORF">G7K_1257-t1</name>
</gene>
<comment type="caution">
    <text evidence="1">The sequence shown here is derived from an EMBL/GenBank/DDBJ whole genome shotgun (WGS) entry which is preliminary data.</text>
</comment>